<gene>
    <name evidence="1" type="ORF">G6F50_018604</name>
</gene>
<accession>A0A9P6XLV1</accession>
<dbReference type="EMBL" id="JAANIU010020860">
    <property type="protein sequence ID" value="KAG1523502.1"/>
    <property type="molecule type" value="Genomic_DNA"/>
</dbReference>
<protein>
    <submittedName>
        <fullName evidence="1">Uncharacterized protein</fullName>
    </submittedName>
</protein>
<comment type="caution">
    <text evidence="1">The sequence shown here is derived from an EMBL/GenBank/DDBJ whole genome shotgun (WGS) entry which is preliminary data.</text>
</comment>
<keyword evidence="2" id="KW-1185">Reference proteome</keyword>
<organism evidence="1 2">
    <name type="scientific">Rhizopus delemar</name>
    <dbReference type="NCBI Taxonomy" id="936053"/>
    <lineage>
        <taxon>Eukaryota</taxon>
        <taxon>Fungi</taxon>
        <taxon>Fungi incertae sedis</taxon>
        <taxon>Mucoromycota</taxon>
        <taxon>Mucoromycotina</taxon>
        <taxon>Mucoromycetes</taxon>
        <taxon>Mucorales</taxon>
        <taxon>Mucorineae</taxon>
        <taxon>Rhizopodaceae</taxon>
        <taxon>Rhizopus</taxon>
    </lineage>
</organism>
<evidence type="ECO:0000313" key="1">
    <source>
        <dbReference type="EMBL" id="KAG1523502.1"/>
    </source>
</evidence>
<proteinExistence type="predicted"/>
<sequence length="95" mass="10522">MAFGTTQGLPAYDRIPVEFRDSRTQWNNLVSKIFFTGVKGLQFTAHPGVDGNAAYKHVRALLASWEPKHEHKEAGVAYLMSQYFTSATWDGGSAS</sequence>
<reference evidence="1 2" key="1">
    <citation type="journal article" date="2020" name="Microb. Genom.">
        <title>Genetic diversity of clinical and environmental Mucorales isolates obtained from an investigation of mucormycosis cases among solid organ transplant recipients.</title>
        <authorList>
            <person name="Nguyen M.H."/>
            <person name="Kaul D."/>
            <person name="Muto C."/>
            <person name="Cheng S.J."/>
            <person name="Richter R.A."/>
            <person name="Bruno V.M."/>
            <person name="Liu G."/>
            <person name="Beyhan S."/>
            <person name="Sundermann A.J."/>
            <person name="Mounaud S."/>
            <person name="Pasculle A.W."/>
            <person name="Nierman W.C."/>
            <person name="Driscoll E."/>
            <person name="Cumbie R."/>
            <person name="Clancy C.J."/>
            <person name="Dupont C.L."/>
        </authorList>
    </citation>
    <scope>NUCLEOTIDE SEQUENCE [LARGE SCALE GENOMIC DNA]</scope>
    <source>
        <strain evidence="1 2">GL24</strain>
    </source>
</reference>
<dbReference type="AlphaFoldDB" id="A0A9P6XLV1"/>
<name>A0A9P6XLV1_9FUNG</name>
<dbReference type="Proteomes" id="UP000740926">
    <property type="component" value="Unassembled WGS sequence"/>
</dbReference>
<evidence type="ECO:0000313" key="2">
    <source>
        <dbReference type="Proteomes" id="UP000740926"/>
    </source>
</evidence>